<keyword evidence="2" id="KW-1185">Reference proteome</keyword>
<organism evidence="2">
    <name type="scientific">Laccaria bicolor (strain S238N-H82 / ATCC MYA-4686)</name>
    <name type="common">Bicoloured deceiver</name>
    <name type="synonym">Laccaria laccata var. bicolor</name>
    <dbReference type="NCBI Taxonomy" id="486041"/>
    <lineage>
        <taxon>Eukaryota</taxon>
        <taxon>Fungi</taxon>
        <taxon>Dikarya</taxon>
        <taxon>Basidiomycota</taxon>
        <taxon>Agaricomycotina</taxon>
        <taxon>Agaricomycetes</taxon>
        <taxon>Agaricomycetidae</taxon>
        <taxon>Agaricales</taxon>
        <taxon>Agaricineae</taxon>
        <taxon>Hydnangiaceae</taxon>
        <taxon>Laccaria</taxon>
    </lineage>
</organism>
<dbReference type="RefSeq" id="XP_001874389.1">
    <property type="nucleotide sequence ID" value="XM_001874354.1"/>
</dbReference>
<dbReference type="OrthoDB" id="2123952at2759"/>
<sequence>MLGTWCTFLGPSRKRSLPKGYIDAIEARLHQTHALLGIMLATSDPRTQSLLWQDIVKDPLATGKEIITRVDGVKGRKRSNSGKDPINNANVLIDSKGHSIVAGHGLADDPENSYSGQTQDVNTPTEPCNIKAQIFPGASDLSICHSEFNNVAGNFTKNTYINHVYPQPGSEPEQLSLKDHLSRAISELKSELKSEIFHAIETVKDVIETFKDAIETVKELLPFPFSTTADIPLEEKVAEDAHKYPPLSQGTILLSKTSLYIPGVMNQLLSSVRYSFYS</sequence>
<evidence type="ECO:0000313" key="1">
    <source>
        <dbReference type="EMBL" id="EDR16181.1"/>
    </source>
</evidence>
<gene>
    <name evidence="1" type="ORF">LACBIDRAFT_302006</name>
</gene>
<reference evidence="1 2" key="1">
    <citation type="journal article" date="2008" name="Nature">
        <title>The genome of Laccaria bicolor provides insights into mycorrhizal symbiosis.</title>
        <authorList>
            <person name="Martin F."/>
            <person name="Aerts A."/>
            <person name="Ahren D."/>
            <person name="Brun A."/>
            <person name="Danchin E.G.J."/>
            <person name="Duchaussoy F."/>
            <person name="Gibon J."/>
            <person name="Kohler A."/>
            <person name="Lindquist E."/>
            <person name="Pereda V."/>
            <person name="Salamov A."/>
            <person name="Shapiro H.J."/>
            <person name="Wuyts J."/>
            <person name="Blaudez D."/>
            <person name="Buee M."/>
            <person name="Brokstein P."/>
            <person name="Canbaeck B."/>
            <person name="Cohen D."/>
            <person name="Courty P.E."/>
            <person name="Coutinho P.M."/>
            <person name="Delaruelle C."/>
            <person name="Detter J.C."/>
            <person name="Deveau A."/>
            <person name="DiFazio S."/>
            <person name="Duplessis S."/>
            <person name="Fraissinet-Tachet L."/>
            <person name="Lucic E."/>
            <person name="Frey-Klett P."/>
            <person name="Fourrey C."/>
            <person name="Feussner I."/>
            <person name="Gay G."/>
            <person name="Grimwood J."/>
            <person name="Hoegger P.J."/>
            <person name="Jain P."/>
            <person name="Kilaru S."/>
            <person name="Labbe J."/>
            <person name="Lin Y.C."/>
            <person name="Legue V."/>
            <person name="Le Tacon F."/>
            <person name="Marmeisse R."/>
            <person name="Melayah D."/>
            <person name="Montanini B."/>
            <person name="Muratet M."/>
            <person name="Nehls U."/>
            <person name="Niculita-Hirzel H."/>
            <person name="Oudot-Le Secq M.P."/>
            <person name="Peter M."/>
            <person name="Quesneville H."/>
            <person name="Rajashekar B."/>
            <person name="Reich M."/>
            <person name="Rouhier N."/>
            <person name="Schmutz J."/>
            <person name="Yin T."/>
            <person name="Chalot M."/>
            <person name="Henrissat B."/>
            <person name="Kuees U."/>
            <person name="Lucas S."/>
            <person name="Van de Peer Y."/>
            <person name="Podila G.K."/>
            <person name="Polle A."/>
            <person name="Pukkila P.J."/>
            <person name="Richardson P.M."/>
            <person name="Rouze P."/>
            <person name="Sanders I.R."/>
            <person name="Stajich J.E."/>
            <person name="Tunlid A."/>
            <person name="Tuskan G."/>
            <person name="Grigoriev I.V."/>
        </authorList>
    </citation>
    <scope>NUCLEOTIDE SEQUENCE [LARGE SCALE GENOMIC DNA]</scope>
    <source>
        <strain evidence="2">S238N-H82 / ATCC MYA-4686</strain>
    </source>
</reference>
<dbReference type="Proteomes" id="UP000001194">
    <property type="component" value="Unassembled WGS sequence"/>
</dbReference>
<accession>B0CQC5</accession>
<evidence type="ECO:0000313" key="2">
    <source>
        <dbReference type="Proteomes" id="UP000001194"/>
    </source>
</evidence>
<dbReference type="KEGG" id="lbc:LACBIDRAFT_302006"/>
<proteinExistence type="predicted"/>
<dbReference type="HOGENOM" id="CLU_1001402_0_0_1"/>
<dbReference type="EMBL" id="DS547091">
    <property type="protein sequence ID" value="EDR16181.1"/>
    <property type="molecule type" value="Genomic_DNA"/>
</dbReference>
<dbReference type="GeneID" id="6068880"/>
<dbReference type="AlphaFoldDB" id="B0CQC5"/>
<protein>
    <submittedName>
        <fullName evidence="1">Predicted protein</fullName>
    </submittedName>
</protein>
<name>B0CQC5_LACBS</name>
<dbReference type="STRING" id="486041.B0CQC5"/>
<dbReference type="InParanoid" id="B0CQC5"/>